<dbReference type="Gene3D" id="3.40.50.2300">
    <property type="match status" value="1"/>
</dbReference>
<evidence type="ECO:0000259" key="9">
    <source>
        <dbReference type="PROSITE" id="PS51755"/>
    </source>
</evidence>
<dbReference type="InterPro" id="IPR011006">
    <property type="entry name" value="CheY-like_superfamily"/>
</dbReference>
<dbReference type="PROSITE" id="PS51755">
    <property type="entry name" value="OMPR_PHOB"/>
    <property type="match status" value="1"/>
</dbReference>
<dbReference type="AlphaFoldDB" id="A0A917PPQ4"/>
<keyword evidence="4 7" id="KW-0238">DNA-binding</keyword>
<dbReference type="SMART" id="SM00862">
    <property type="entry name" value="Trans_reg_C"/>
    <property type="match status" value="1"/>
</dbReference>
<feature type="domain" description="Response regulatory" evidence="8">
    <location>
        <begin position="1"/>
        <end position="115"/>
    </location>
</feature>
<evidence type="ECO:0000259" key="8">
    <source>
        <dbReference type="PROSITE" id="PS50110"/>
    </source>
</evidence>
<accession>A0A917PPQ4</accession>
<keyword evidence="3" id="KW-0805">Transcription regulation</keyword>
<dbReference type="Gene3D" id="6.10.250.690">
    <property type="match status" value="1"/>
</dbReference>
<dbReference type="PANTHER" id="PTHR48111">
    <property type="entry name" value="REGULATOR OF RPOS"/>
    <property type="match status" value="1"/>
</dbReference>
<dbReference type="PANTHER" id="PTHR48111:SF1">
    <property type="entry name" value="TWO-COMPONENT RESPONSE REGULATOR ORR33"/>
    <property type="match status" value="1"/>
</dbReference>
<comment type="caution">
    <text evidence="10">The sequence shown here is derived from an EMBL/GenBank/DDBJ whole genome shotgun (WGS) entry which is preliminary data.</text>
</comment>
<dbReference type="Proteomes" id="UP000635726">
    <property type="component" value="Unassembled WGS sequence"/>
</dbReference>
<dbReference type="InterPro" id="IPR036388">
    <property type="entry name" value="WH-like_DNA-bd_sf"/>
</dbReference>
<evidence type="ECO:0000256" key="1">
    <source>
        <dbReference type="ARBA" id="ARBA00022553"/>
    </source>
</evidence>
<name>A0A917PPQ4_9DEIO</name>
<evidence type="ECO:0000313" key="10">
    <source>
        <dbReference type="EMBL" id="GGJ87050.1"/>
    </source>
</evidence>
<dbReference type="Pfam" id="PF00486">
    <property type="entry name" value="Trans_reg_C"/>
    <property type="match status" value="1"/>
</dbReference>
<dbReference type="SUPFAM" id="SSF52172">
    <property type="entry name" value="CheY-like"/>
    <property type="match status" value="1"/>
</dbReference>
<feature type="DNA-binding region" description="OmpR/PhoB-type" evidence="7">
    <location>
        <begin position="123"/>
        <end position="217"/>
    </location>
</feature>
<dbReference type="Pfam" id="PF00072">
    <property type="entry name" value="Response_reg"/>
    <property type="match status" value="1"/>
</dbReference>
<dbReference type="SMART" id="SM00448">
    <property type="entry name" value="REC"/>
    <property type="match status" value="1"/>
</dbReference>
<dbReference type="GO" id="GO:0000976">
    <property type="term" value="F:transcription cis-regulatory region binding"/>
    <property type="evidence" value="ECO:0007669"/>
    <property type="project" value="TreeGrafter"/>
</dbReference>
<dbReference type="EMBL" id="BMOE01000017">
    <property type="protein sequence ID" value="GGJ87050.1"/>
    <property type="molecule type" value="Genomic_DNA"/>
</dbReference>
<dbReference type="Gene3D" id="1.10.10.10">
    <property type="entry name" value="Winged helix-like DNA-binding domain superfamily/Winged helix DNA-binding domain"/>
    <property type="match status" value="1"/>
</dbReference>
<dbReference type="GO" id="GO:0005829">
    <property type="term" value="C:cytosol"/>
    <property type="evidence" value="ECO:0007669"/>
    <property type="project" value="TreeGrafter"/>
</dbReference>
<dbReference type="InterPro" id="IPR039420">
    <property type="entry name" value="WalR-like"/>
</dbReference>
<organism evidence="10 11">
    <name type="scientific">Deinococcus aquiradiocola</name>
    <dbReference type="NCBI Taxonomy" id="393059"/>
    <lineage>
        <taxon>Bacteria</taxon>
        <taxon>Thermotogati</taxon>
        <taxon>Deinococcota</taxon>
        <taxon>Deinococci</taxon>
        <taxon>Deinococcales</taxon>
        <taxon>Deinococcaceae</taxon>
        <taxon>Deinococcus</taxon>
    </lineage>
</organism>
<feature type="modified residue" description="4-aspartylphosphate" evidence="6">
    <location>
        <position position="48"/>
    </location>
</feature>
<evidence type="ECO:0000256" key="3">
    <source>
        <dbReference type="ARBA" id="ARBA00023015"/>
    </source>
</evidence>
<keyword evidence="1 6" id="KW-0597">Phosphoprotein</keyword>
<protein>
    <submittedName>
        <fullName evidence="10">Response regulator</fullName>
    </submittedName>
</protein>
<sequence length="218" mass="24315">MVVEDEACVRHTLAASLREAQVAVDEAESAGQARNMAGCYPYDVFVVDVRLPDGPSAGFEFVRWLREQHIHTPVLLLTARDAVEDRIAGLDVGADDYLTKPFSIGEVHARLRALLRRSRQTPAIAFESGRLRVDWNTRTVSVDGQRANLTAKEYGVLELLASHPGRIFTRDEITSRVWDECFSAVTNIVDVYVKNLRRKLGDGTVETVRGLGYRFPSA</sequence>
<keyword evidence="5" id="KW-0804">Transcription</keyword>
<evidence type="ECO:0000256" key="5">
    <source>
        <dbReference type="ARBA" id="ARBA00023163"/>
    </source>
</evidence>
<dbReference type="InterPro" id="IPR001867">
    <property type="entry name" value="OmpR/PhoB-type_DNA-bd"/>
</dbReference>
<evidence type="ECO:0000256" key="7">
    <source>
        <dbReference type="PROSITE-ProRule" id="PRU01091"/>
    </source>
</evidence>
<gene>
    <name evidence="10" type="primary">popP</name>
    <name evidence="10" type="ORF">GCM10008939_33850</name>
</gene>
<evidence type="ECO:0000256" key="4">
    <source>
        <dbReference type="ARBA" id="ARBA00023125"/>
    </source>
</evidence>
<dbReference type="InterPro" id="IPR001789">
    <property type="entry name" value="Sig_transdc_resp-reg_receiver"/>
</dbReference>
<evidence type="ECO:0000256" key="6">
    <source>
        <dbReference type="PROSITE-ProRule" id="PRU00169"/>
    </source>
</evidence>
<evidence type="ECO:0000256" key="2">
    <source>
        <dbReference type="ARBA" id="ARBA00023012"/>
    </source>
</evidence>
<dbReference type="GO" id="GO:0032993">
    <property type="term" value="C:protein-DNA complex"/>
    <property type="evidence" value="ECO:0007669"/>
    <property type="project" value="TreeGrafter"/>
</dbReference>
<keyword evidence="11" id="KW-1185">Reference proteome</keyword>
<proteinExistence type="predicted"/>
<dbReference type="PROSITE" id="PS50110">
    <property type="entry name" value="RESPONSE_REGULATORY"/>
    <property type="match status" value="1"/>
</dbReference>
<dbReference type="GO" id="GO:0006355">
    <property type="term" value="P:regulation of DNA-templated transcription"/>
    <property type="evidence" value="ECO:0007669"/>
    <property type="project" value="InterPro"/>
</dbReference>
<dbReference type="GO" id="GO:0000156">
    <property type="term" value="F:phosphorelay response regulator activity"/>
    <property type="evidence" value="ECO:0007669"/>
    <property type="project" value="TreeGrafter"/>
</dbReference>
<reference evidence="10" key="2">
    <citation type="submission" date="2020-09" db="EMBL/GenBank/DDBJ databases">
        <authorList>
            <person name="Sun Q."/>
            <person name="Ohkuma M."/>
        </authorList>
    </citation>
    <scope>NUCLEOTIDE SEQUENCE</scope>
    <source>
        <strain evidence="10">JCM 14371</strain>
    </source>
</reference>
<feature type="domain" description="OmpR/PhoB-type" evidence="9">
    <location>
        <begin position="123"/>
        <end position="217"/>
    </location>
</feature>
<keyword evidence="2" id="KW-0902">Two-component regulatory system</keyword>
<dbReference type="CDD" id="cd00383">
    <property type="entry name" value="trans_reg_C"/>
    <property type="match status" value="1"/>
</dbReference>
<evidence type="ECO:0000313" key="11">
    <source>
        <dbReference type="Proteomes" id="UP000635726"/>
    </source>
</evidence>
<reference evidence="10" key="1">
    <citation type="journal article" date="2014" name="Int. J. Syst. Evol. Microbiol.">
        <title>Complete genome sequence of Corynebacterium casei LMG S-19264T (=DSM 44701T), isolated from a smear-ripened cheese.</title>
        <authorList>
            <consortium name="US DOE Joint Genome Institute (JGI-PGF)"/>
            <person name="Walter F."/>
            <person name="Albersmeier A."/>
            <person name="Kalinowski J."/>
            <person name="Ruckert C."/>
        </authorList>
    </citation>
    <scope>NUCLEOTIDE SEQUENCE</scope>
    <source>
        <strain evidence="10">JCM 14371</strain>
    </source>
</reference>